<dbReference type="PANTHER" id="PTHR35561">
    <property type="entry name" value="RNA 2',3'-CYCLIC PHOSPHODIESTERASE"/>
    <property type="match status" value="1"/>
</dbReference>
<evidence type="ECO:0000256" key="2">
    <source>
        <dbReference type="HAMAP-Rule" id="MF_01940"/>
    </source>
</evidence>
<dbReference type="SUPFAM" id="SSF55144">
    <property type="entry name" value="LigT-like"/>
    <property type="match status" value="1"/>
</dbReference>
<gene>
    <name evidence="3" type="primary">ligT</name>
    <name evidence="3" type="ORF">theurythT_23700</name>
</gene>
<keyword evidence="4" id="KW-1185">Reference proteome</keyword>
<evidence type="ECO:0000313" key="4">
    <source>
        <dbReference type="Proteomes" id="UP001157133"/>
    </source>
</evidence>
<dbReference type="NCBIfam" id="TIGR02258">
    <property type="entry name" value="2_5_ligase"/>
    <property type="match status" value="1"/>
</dbReference>
<dbReference type="Pfam" id="PF13563">
    <property type="entry name" value="2_5_RNA_ligase2"/>
    <property type="match status" value="1"/>
</dbReference>
<accession>A0ABQ6H422</accession>
<evidence type="ECO:0000313" key="3">
    <source>
        <dbReference type="EMBL" id="GLX82918.1"/>
    </source>
</evidence>
<dbReference type="Gene3D" id="3.90.1140.10">
    <property type="entry name" value="Cyclic phosphodiesterase"/>
    <property type="match status" value="1"/>
</dbReference>
<feature type="active site" description="Proton acceptor" evidence="2">
    <location>
        <position position="125"/>
    </location>
</feature>
<dbReference type="InterPro" id="IPR009097">
    <property type="entry name" value="Cyclic_Pdiesterase"/>
</dbReference>
<dbReference type="RefSeq" id="WP_284208305.1">
    <property type="nucleotide sequence ID" value="NZ_BSSU01000011.1"/>
</dbReference>
<name>A0ABQ6H422_9GAMM</name>
<comment type="caution">
    <text evidence="3">The sequence shown here is derived from an EMBL/GenBank/DDBJ whole genome shotgun (WGS) entry which is preliminary data.</text>
</comment>
<dbReference type="InterPro" id="IPR004175">
    <property type="entry name" value="RNA_CPDase"/>
</dbReference>
<dbReference type="Proteomes" id="UP001157133">
    <property type="component" value="Unassembled WGS sequence"/>
</dbReference>
<feature type="short sequence motif" description="HXTX 1" evidence="2">
    <location>
        <begin position="39"/>
        <end position="42"/>
    </location>
</feature>
<reference evidence="3 4" key="1">
    <citation type="submission" date="2023-03" db="EMBL/GenBank/DDBJ databases">
        <title>Draft genome sequence of Thalassotalea eurytherma JCM 18482T.</title>
        <authorList>
            <person name="Sawabe T."/>
        </authorList>
    </citation>
    <scope>NUCLEOTIDE SEQUENCE [LARGE SCALE GENOMIC DNA]</scope>
    <source>
        <strain evidence="3 4">JCM 18482</strain>
    </source>
</reference>
<dbReference type="EMBL" id="BSSU01000011">
    <property type="protein sequence ID" value="GLX82918.1"/>
    <property type="molecule type" value="Genomic_DNA"/>
</dbReference>
<organism evidence="3 4">
    <name type="scientific">Thalassotalea eurytherma</name>
    <dbReference type="NCBI Taxonomy" id="1144278"/>
    <lineage>
        <taxon>Bacteria</taxon>
        <taxon>Pseudomonadati</taxon>
        <taxon>Pseudomonadota</taxon>
        <taxon>Gammaproteobacteria</taxon>
        <taxon>Alteromonadales</taxon>
        <taxon>Colwelliaceae</taxon>
        <taxon>Thalassotalea</taxon>
    </lineage>
</organism>
<proteinExistence type="inferred from homology"/>
<dbReference type="EC" id="3.1.4.58" evidence="2"/>
<dbReference type="HAMAP" id="MF_01940">
    <property type="entry name" value="RNA_CPDase"/>
    <property type="match status" value="1"/>
</dbReference>
<sequence length="176" mass="20157">MARMFIALDISNDDKKAIANIQQQVLMPNARVIPWQNFHLTLHFLGNIKPETQLILTQKINQFVAEIKPERFSYCLTNIALFRKPQVAYFGIDHDVPHLFSLEQQLGAITSNLGFKSQHDGFTPHVSIFRKAKEIPRSSINDRFEYLLSATSFSLYQSTSTNNGEKYTASHTWPLS</sequence>
<comment type="catalytic activity">
    <reaction evidence="2">
        <text>a 3'-end 2',3'-cyclophospho-ribonucleotide-RNA + H2O = a 3'-end 2'-phospho-ribonucleotide-RNA + H(+)</text>
        <dbReference type="Rhea" id="RHEA:11828"/>
        <dbReference type="Rhea" id="RHEA-COMP:10464"/>
        <dbReference type="Rhea" id="RHEA-COMP:17353"/>
        <dbReference type="ChEBI" id="CHEBI:15377"/>
        <dbReference type="ChEBI" id="CHEBI:15378"/>
        <dbReference type="ChEBI" id="CHEBI:83064"/>
        <dbReference type="ChEBI" id="CHEBI:173113"/>
        <dbReference type="EC" id="3.1.4.58"/>
    </reaction>
</comment>
<comment type="function">
    <text evidence="2">Hydrolyzes RNA 2',3'-cyclic phosphodiester to an RNA 2'-phosphomonoester.</text>
</comment>
<keyword evidence="1 2" id="KW-0378">Hydrolase</keyword>
<feature type="active site" description="Proton donor" evidence="2">
    <location>
        <position position="39"/>
    </location>
</feature>
<comment type="similarity">
    <text evidence="2">Belongs to the 2H phosphoesterase superfamily. ThpR family.</text>
</comment>
<evidence type="ECO:0000256" key="1">
    <source>
        <dbReference type="ARBA" id="ARBA00022801"/>
    </source>
</evidence>
<comment type="caution">
    <text evidence="2">Lacks conserved residue(s) required for the propagation of feature annotation.</text>
</comment>
<dbReference type="PANTHER" id="PTHR35561:SF1">
    <property type="entry name" value="RNA 2',3'-CYCLIC PHOSPHODIESTERASE"/>
    <property type="match status" value="1"/>
</dbReference>
<protein>
    <recommendedName>
        <fullName evidence="2">RNA 2',3'-cyclic phosphodiesterase</fullName>
        <shortName evidence="2">RNA 2',3'-CPDase</shortName>
        <ecNumber evidence="2">3.1.4.58</ecNumber>
    </recommendedName>
</protein>